<protein>
    <recommendedName>
        <fullName evidence="3">Transposase</fullName>
    </recommendedName>
</protein>
<evidence type="ECO:0000313" key="2">
    <source>
        <dbReference type="Proteomes" id="UP001254848"/>
    </source>
</evidence>
<reference evidence="1 2" key="1">
    <citation type="submission" date="2023-07" db="EMBL/GenBank/DDBJ databases">
        <title>The novel representative of Negativicutes class, Anaeroselena agilis gen. nov. sp. nov.</title>
        <authorList>
            <person name="Prokofeva M.I."/>
            <person name="Elcheninov A.G."/>
            <person name="Klyukina A."/>
            <person name="Kublanov I.V."/>
            <person name="Frolov E.N."/>
            <person name="Podosokorskaya O.A."/>
        </authorList>
    </citation>
    <scope>NUCLEOTIDE SEQUENCE [LARGE SCALE GENOMIC DNA]</scope>
    <source>
        <strain evidence="1 2">4137-cl</strain>
    </source>
</reference>
<proteinExistence type="predicted"/>
<comment type="caution">
    <text evidence="1">The sequence shown here is derived from an EMBL/GenBank/DDBJ whole genome shotgun (WGS) entry which is preliminary data.</text>
</comment>
<name>A0ABU3P022_9FIRM</name>
<evidence type="ECO:0000313" key="1">
    <source>
        <dbReference type="EMBL" id="MDT8902398.1"/>
    </source>
</evidence>
<dbReference type="Proteomes" id="UP001254848">
    <property type="component" value="Unassembled WGS sequence"/>
</dbReference>
<keyword evidence="2" id="KW-1185">Reference proteome</keyword>
<sequence length="69" mass="7461">MQGKQKQGRCRCGSKAFEEVDATPAGTEKERHFTRCKQCGLVISTYRCGNVSKPATGWARLAGKLASGI</sequence>
<gene>
    <name evidence="1" type="ORF">Q4T40_14205</name>
</gene>
<accession>A0ABU3P022</accession>
<dbReference type="EMBL" id="JAUOZS010000001">
    <property type="protein sequence ID" value="MDT8902398.1"/>
    <property type="molecule type" value="Genomic_DNA"/>
</dbReference>
<dbReference type="RefSeq" id="WP_413780880.1">
    <property type="nucleotide sequence ID" value="NZ_JAUOZS010000001.1"/>
</dbReference>
<evidence type="ECO:0008006" key="3">
    <source>
        <dbReference type="Google" id="ProtNLM"/>
    </source>
</evidence>
<organism evidence="1 2">
    <name type="scientific">Anaeroselena agilis</name>
    <dbReference type="NCBI Taxonomy" id="3063788"/>
    <lineage>
        <taxon>Bacteria</taxon>
        <taxon>Bacillati</taxon>
        <taxon>Bacillota</taxon>
        <taxon>Negativicutes</taxon>
        <taxon>Acetonemataceae</taxon>
        <taxon>Anaeroselena</taxon>
    </lineage>
</organism>